<dbReference type="PANTHER" id="PTHR43135:SF3">
    <property type="entry name" value="ALPHA-D-RIBOSE 1-METHYLPHOSPHONATE 5-TRIPHOSPHATE DIPHOSPHATASE"/>
    <property type="match status" value="1"/>
</dbReference>
<keyword evidence="2" id="KW-1185">Reference proteome</keyword>
<proteinExistence type="predicted"/>
<dbReference type="RefSeq" id="WP_373285218.1">
    <property type="nucleotide sequence ID" value="NZ_BMFC01000006.1"/>
</dbReference>
<protein>
    <submittedName>
        <fullName evidence="1">Phosphonate metabolism protein PhnM</fullName>
    </submittedName>
</protein>
<evidence type="ECO:0000313" key="1">
    <source>
        <dbReference type="EMBL" id="GGC07307.1"/>
    </source>
</evidence>
<dbReference type="NCBIfam" id="NF011990">
    <property type="entry name" value="PRK15446.2-6"/>
    <property type="match status" value="1"/>
</dbReference>
<dbReference type="InterPro" id="IPR012696">
    <property type="entry name" value="PhnM"/>
</dbReference>
<dbReference type="SUPFAM" id="SSF51556">
    <property type="entry name" value="Metallo-dependent hydrolases"/>
    <property type="match status" value="1"/>
</dbReference>
<reference evidence="2" key="1">
    <citation type="journal article" date="2019" name="Int. J. Syst. Evol. Microbiol.">
        <title>The Global Catalogue of Microorganisms (GCM) 10K type strain sequencing project: providing services to taxonomists for standard genome sequencing and annotation.</title>
        <authorList>
            <consortium name="The Broad Institute Genomics Platform"/>
            <consortium name="The Broad Institute Genome Sequencing Center for Infectious Disease"/>
            <person name="Wu L."/>
            <person name="Ma J."/>
        </authorList>
    </citation>
    <scope>NUCLEOTIDE SEQUENCE [LARGE SCALE GENOMIC DNA]</scope>
    <source>
        <strain evidence="2">CGMCC 1.12478</strain>
    </source>
</reference>
<dbReference type="InterPro" id="IPR011059">
    <property type="entry name" value="Metal-dep_hydrolase_composite"/>
</dbReference>
<sequence>MNSPFLSTHLAQAHDGSMSEVLHLANARLVLSDRVMTGQIVIIDGQIDRIEEGDAVPRGAVNCQGDYVMPGLVELHTDNLERHIEPRPDVNWPHLPALLAHDAELASTGITTVFDALRVGSIHSSKTGYGEYARKLADELLATRAEGLFKISHFLHLRAEICSETLLEEMAAFGPEDRVGIVSLMDHTPGERQFRDLTSLKAYVTKKRGMNDADFAEHVANLKQMQAKYGAAHEAGAVAEARRYGAVLASHDDTTADQVDKSALNGVGFAEFPTTREAAAACRAHGIAVMMGAPNLVRGGSHSGNVAARELAEAEMLNIISSDYVPAALLLSAFQLADLWDNLPAAIACVTHNSAKAAGLSDRGRLAAGLRGDVIRVRTAGSTPLVRGVWSRGERVA</sequence>
<dbReference type="InterPro" id="IPR032466">
    <property type="entry name" value="Metal_Hydrolase"/>
</dbReference>
<dbReference type="Gene3D" id="2.30.40.10">
    <property type="entry name" value="Urease, subunit C, domain 1"/>
    <property type="match status" value="1"/>
</dbReference>
<dbReference type="InterPro" id="IPR051781">
    <property type="entry name" value="Metallo-dep_Hydrolase"/>
</dbReference>
<dbReference type="EMBL" id="BMFC01000006">
    <property type="protein sequence ID" value="GGC07307.1"/>
    <property type="molecule type" value="Genomic_DNA"/>
</dbReference>
<name>A0ABQ1KQ03_9RHOB</name>
<dbReference type="NCBIfam" id="NF011984">
    <property type="entry name" value="PRK15446.1-5"/>
    <property type="match status" value="1"/>
</dbReference>
<comment type="caution">
    <text evidence="1">The sequence shown here is derived from an EMBL/GenBank/DDBJ whole genome shotgun (WGS) entry which is preliminary data.</text>
</comment>
<gene>
    <name evidence="1" type="ORF">GCM10011363_25030</name>
</gene>
<dbReference type="PANTHER" id="PTHR43135">
    <property type="entry name" value="ALPHA-D-RIBOSE 1-METHYLPHOSPHONATE 5-TRIPHOSPHATE DIPHOSPHATASE"/>
    <property type="match status" value="1"/>
</dbReference>
<dbReference type="NCBIfam" id="TIGR02318">
    <property type="entry name" value="phosphono_phnM"/>
    <property type="match status" value="1"/>
</dbReference>
<accession>A0ABQ1KQ03</accession>
<dbReference type="SUPFAM" id="SSF51338">
    <property type="entry name" value="Composite domain of metallo-dependent hydrolases"/>
    <property type="match status" value="1"/>
</dbReference>
<dbReference type="Proteomes" id="UP000645462">
    <property type="component" value="Unassembled WGS sequence"/>
</dbReference>
<evidence type="ECO:0000313" key="2">
    <source>
        <dbReference type="Proteomes" id="UP000645462"/>
    </source>
</evidence>
<organism evidence="1 2">
    <name type="scientific">Marivita lacus</name>
    <dbReference type="NCBI Taxonomy" id="1323742"/>
    <lineage>
        <taxon>Bacteria</taxon>
        <taxon>Pseudomonadati</taxon>
        <taxon>Pseudomonadota</taxon>
        <taxon>Alphaproteobacteria</taxon>
        <taxon>Rhodobacterales</taxon>
        <taxon>Roseobacteraceae</taxon>
        <taxon>Marivita</taxon>
    </lineage>
</organism>
<dbReference type="PIRSF" id="PIRSF038971">
    <property type="entry name" value="PhnM"/>
    <property type="match status" value="1"/>
</dbReference>